<comment type="caution">
    <text evidence="10">The sequence shown here is derived from an EMBL/GenBank/DDBJ whole genome shotgun (WGS) entry which is preliminary data.</text>
</comment>
<dbReference type="HAMAP" id="MF_00275">
    <property type="entry name" value="KdpA"/>
    <property type="match status" value="1"/>
</dbReference>
<dbReference type="GO" id="GO:0008556">
    <property type="term" value="F:P-type potassium transmembrane transporter activity"/>
    <property type="evidence" value="ECO:0007669"/>
    <property type="project" value="InterPro"/>
</dbReference>
<feature type="transmembrane region" description="Helical" evidence="9">
    <location>
        <begin position="171"/>
        <end position="193"/>
    </location>
</feature>
<comment type="subcellular location">
    <subcellularLocation>
        <location evidence="9">Cell membrane</location>
        <topology evidence="9">Multi-pass membrane protein</topology>
    </subcellularLocation>
</comment>
<dbReference type="PIRSF" id="PIRSF001294">
    <property type="entry name" value="K_ATPaseA"/>
    <property type="match status" value="1"/>
</dbReference>
<keyword evidence="7 9" id="KW-0406">Ion transport</keyword>
<dbReference type="GO" id="GO:0005886">
    <property type="term" value="C:plasma membrane"/>
    <property type="evidence" value="ECO:0007669"/>
    <property type="project" value="UniProtKB-SubCell"/>
</dbReference>
<protein>
    <recommendedName>
        <fullName evidence="9">Potassium-transporting ATPase potassium-binding subunit</fullName>
    </recommendedName>
    <alternativeName>
        <fullName evidence="9">ATP phosphohydrolase [potassium-transporting] A chain</fullName>
    </alternativeName>
    <alternativeName>
        <fullName evidence="9">Potassium-binding and translocating subunit A</fullName>
    </alternativeName>
    <alternativeName>
        <fullName evidence="9">Potassium-translocating ATPase A chain</fullName>
    </alternativeName>
</protein>
<reference evidence="10 11" key="1">
    <citation type="submission" date="2017-04" db="EMBL/GenBank/DDBJ databases">
        <title>Comparative genome analysis of Subtercola boreus.</title>
        <authorList>
            <person name="Cho Y.-J."/>
            <person name="Cho A."/>
            <person name="Kim O.-S."/>
            <person name="Lee J.-I."/>
        </authorList>
    </citation>
    <scope>NUCLEOTIDE SEQUENCE [LARGE SCALE GENOMIC DNA]</scope>
    <source>
        <strain evidence="10 11">P28004</strain>
    </source>
</reference>
<dbReference type="PANTHER" id="PTHR30607:SF2">
    <property type="entry name" value="POTASSIUM-TRANSPORTING ATPASE POTASSIUM-BINDING SUBUNIT"/>
    <property type="match status" value="1"/>
</dbReference>
<sequence length="557" mass="58492">MDTFFAILQVATLVLLLVLIHRPLGDYMAHLYTSRRDLKVEGGFYRLIGVDSQAEQTWRAYLRSVLAFSLVGVLILYAMQRLQAVLPYSLGMQPIPEGLSFNTAISFVTNTNWQSYSPDVTMGYSVQLAGLAVQNFVSAAVGIAVAIALVRGFAYKRSGTIGNFWVDLTRGVLRLLLPLSILTAIILIAGGVIQNFNGFTDVTTLTGGTQSIPGGPVASQEAIKELGTNGGGFFNANSAHPFENPTAWTSLLEVFLLLAIPFSLPRTFGTMVGDKRQGNAILAVMSTIFLVSLSALSIFESIGGGSAPQAAGAAMEGKEDRFGIFGSTLFGTASTLTSTGAVNSMHDSYTALGGMMPMLNMMLGEVAPGGVGSGLYGMLILAVIAVFIAGLLVGRTPEYLGKKLGPREIKLASLYILVTPTLVLAGTAASFAIPAIRDDVTTTSIWNPGIHGLSEVLYAFTSAANNNGSAFAGLTANTPWLNTALGVAMLLGRFLPMVLVLALAGSLAAQDKIPATSGTLPTHRPQFVGLLVGVTVIIVALTYFPAITLGPLAEGLQ</sequence>
<evidence type="ECO:0000256" key="2">
    <source>
        <dbReference type="ARBA" id="ARBA00022475"/>
    </source>
</evidence>
<dbReference type="AlphaFoldDB" id="A0A3E0WDZ1"/>
<feature type="transmembrane region" description="Helical" evidence="9">
    <location>
        <begin position="280"/>
        <end position="302"/>
    </location>
</feature>
<keyword evidence="8 9" id="KW-0472">Membrane</keyword>
<evidence type="ECO:0000256" key="1">
    <source>
        <dbReference type="ARBA" id="ARBA00022448"/>
    </source>
</evidence>
<dbReference type="EMBL" id="NBXE01000019">
    <property type="protein sequence ID" value="RFA27492.1"/>
    <property type="molecule type" value="Genomic_DNA"/>
</dbReference>
<keyword evidence="3 9" id="KW-0633">Potassium transport</keyword>
<comment type="similarity">
    <text evidence="9">Belongs to the KdpA family.</text>
</comment>
<dbReference type="PANTHER" id="PTHR30607">
    <property type="entry name" value="POTASSIUM-TRANSPORTING ATPASE A CHAIN"/>
    <property type="match status" value="1"/>
</dbReference>
<feature type="transmembrane region" description="Helical" evidence="9">
    <location>
        <begin position="60"/>
        <end position="79"/>
    </location>
</feature>
<organism evidence="10 11">
    <name type="scientific">Subtercola boreus</name>
    <dbReference type="NCBI Taxonomy" id="120213"/>
    <lineage>
        <taxon>Bacteria</taxon>
        <taxon>Bacillati</taxon>
        <taxon>Actinomycetota</taxon>
        <taxon>Actinomycetes</taxon>
        <taxon>Micrococcales</taxon>
        <taxon>Microbacteriaceae</taxon>
        <taxon>Subtercola</taxon>
    </lineage>
</organism>
<name>A0A3E0WDZ1_9MICO</name>
<dbReference type="OrthoDB" id="9763796at2"/>
<proteinExistence type="inferred from homology"/>
<evidence type="ECO:0000256" key="7">
    <source>
        <dbReference type="ARBA" id="ARBA00023065"/>
    </source>
</evidence>
<evidence type="ECO:0000256" key="9">
    <source>
        <dbReference type="HAMAP-Rule" id="MF_00275"/>
    </source>
</evidence>
<evidence type="ECO:0000256" key="5">
    <source>
        <dbReference type="ARBA" id="ARBA00022958"/>
    </source>
</evidence>
<dbReference type="NCBIfam" id="TIGR00680">
    <property type="entry name" value="kdpA"/>
    <property type="match status" value="1"/>
</dbReference>
<comment type="function">
    <text evidence="9">Part of the high-affinity ATP-driven potassium transport (or Kdp) system, which catalyzes the hydrolysis of ATP coupled with the electrogenic transport of potassium into the cytoplasm. This subunit binds the extracellular potassium ions and delivers the ions to the membrane domain of KdpB through an intramembrane tunnel.</text>
</comment>
<evidence type="ECO:0000313" key="10">
    <source>
        <dbReference type="EMBL" id="RFA27492.1"/>
    </source>
</evidence>
<evidence type="ECO:0000256" key="3">
    <source>
        <dbReference type="ARBA" id="ARBA00022538"/>
    </source>
</evidence>
<dbReference type="Proteomes" id="UP000257080">
    <property type="component" value="Unassembled WGS sequence"/>
</dbReference>
<dbReference type="Pfam" id="PF03814">
    <property type="entry name" value="KdpA"/>
    <property type="match status" value="1"/>
</dbReference>
<evidence type="ECO:0000313" key="11">
    <source>
        <dbReference type="Proteomes" id="UP000257080"/>
    </source>
</evidence>
<gene>
    <name evidence="9" type="primary">kdpA</name>
    <name evidence="10" type="ORF">B7R25_07110</name>
</gene>
<dbReference type="GO" id="GO:0030955">
    <property type="term" value="F:potassium ion binding"/>
    <property type="evidence" value="ECO:0007669"/>
    <property type="project" value="UniProtKB-UniRule"/>
</dbReference>
<accession>A0A3E0WDZ1</accession>
<evidence type="ECO:0000256" key="4">
    <source>
        <dbReference type="ARBA" id="ARBA00022692"/>
    </source>
</evidence>
<feature type="transmembrane region" description="Helical" evidence="9">
    <location>
        <begin position="373"/>
        <end position="393"/>
    </location>
</feature>
<dbReference type="InterPro" id="IPR004623">
    <property type="entry name" value="KdpA"/>
</dbReference>
<keyword evidence="4 9" id="KW-0812">Transmembrane</keyword>
<comment type="subunit">
    <text evidence="9">The system is composed of three essential subunits: KdpA, KdpB and KdpC.</text>
</comment>
<feature type="transmembrane region" description="Helical" evidence="9">
    <location>
        <begin position="527"/>
        <end position="547"/>
    </location>
</feature>
<evidence type="ECO:0000256" key="8">
    <source>
        <dbReference type="ARBA" id="ARBA00023136"/>
    </source>
</evidence>
<keyword evidence="6 9" id="KW-1133">Transmembrane helix</keyword>
<keyword evidence="5 9" id="KW-0630">Potassium</keyword>
<feature type="transmembrane region" description="Helical" evidence="9">
    <location>
        <begin position="484"/>
        <end position="507"/>
    </location>
</feature>
<evidence type="ECO:0000256" key="6">
    <source>
        <dbReference type="ARBA" id="ARBA00022989"/>
    </source>
</evidence>
<feature type="transmembrane region" description="Helical" evidence="9">
    <location>
        <begin position="128"/>
        <end position="150"/>
    </location>
</feature>
<keyword evidence="2 9" id="KW-1003">Cell membrane</keyword>
<keyword evidence="1 9" id="KW-0813">Transport</keyword>
<dbReference type="RefSeq" id="WP_116418255.1">
    <property type="nucleotide sequence ID" value="NZ_NBXC01000014.1"/>
</dbReference>
<feature type="transmembrane region" description="Helical" evidence="9">
    <location>
        <begin position="6"/>
        <end position="25"/>
    </location>
</feature>
<feature type="transmembrane region" description="Helical" evidence="9">
    <location>
        <begin position="247"/>
        <end position="268"/>
    </location>
</feature>
<feature type="transmembrane region" description="Helical" evidence="9">
    <location>
        <begin position="414"/>
        <end position="436"/>
    </location>
</feature>